<feature type="region of interest" description="Disordered" evidence="2">
    <location>
        <begin position="544"/>
        <end position="680"/>
    </location>
</feature>
<dbReference type="Gene3D" id="3.60.40.10">
    <property type="entry name" value="PPM-type phosphatase domain"/>
    <property type="match status" value="1"/>
</dbReference>
<feature type="compositionally biased region" description="Low complexity" evidence="2">
    <location>
        <begin position="558"/>
        <end position="596"/>
    </location>
</feature>
<comment type="caution">
    <text evidence="5">The sequence shown here is derived from an EMBL/GenBank/DDBJ whole genome shotgun (WGS) entry which is preliminary data.</text>
</comment>
<feature type="coiled-coil region" evidence="1">
    <location>
        <begin position="431"/>
        <end position="458"/>
    </location>
</feature>
<dbReference type="RefSeq" id="WP_148456646.1">
    <property type="nucleotide sequence ID" value="NZ_VSDO01000005.1"/>
</dbReference>
<keyword evidence="3" id="KW-1133">Transmembrane helix</keyword>
<dbReference type="EMBL" id="VSDO01000005">
    <property type="protein sequence ID" value="TYA10719.1"/>
    <property type="molecule type" value="Genomic_DNA"/>
</dbReference>
<dbReference type="AlphaFoldDB" id="A0A5D0CL32"/>
<protein>
    <submittedName>
        <fullName evidence="5">Serine/threonine protein phosphatase</fullName>
    </submittedName>
</protein>
<keyword evidence="6" id="KW-1185">Reference proteome</keyword>
<feature type="compositionally biased region" description="Polar residues" evidence="2">
    <location>
        <begin position="634"/>
        <end position="645"/>
    </location>
</feature>
<feature type="transmembrane region" description="Helical" evidence="3">
    <location>
        <begin position="254"/>
        <end position="275"/>
    </location>
</feature>
<reference evidence="5 6" key="1">
    <citation type="submission" date="2019-08" db="EMBL/GenBank/DDBJ databases">
        <title>Genome sequencing of Paenibacillus faecis DSM 23593(T).</title>
        <authorList>
            <person name="Kook J.-K."/>
            <person name="Park S.-N."/>
            <person name="Lim Y.K."/>
        </authorList>
    </citation>
    <scope>NUCLEOTIDE SEQUENCE [LARGE SCALE GENOMIC DNA]</scope>
    <source>
        <strain evidence="5 6">DSM 23593</strain>
    </source>
</reference>
<dbReference type="Proteomes" id="UP000325218">
    <property type="component" value="Unassembled WGS sequence"/>
</dbReference>
<keyword evidence="1" id="KW-0175">Coiled coil</keyword>
<dbReference type="SMART" id="SM00331">
    <property type="entry name" value="PP2C_SIG"/>
    <property type="match status" value="1"/>
</dbReference>
<proteinExistence type="predicted"/>
<feature type="compositionally biased region" description="Basic and acidic residues" evidence="2">
    <location>
        <begin position="669"/>
        <end position="680"/>
    </location>
</feature>
<evidence type="ECO:0000313" key="5">
    <source>
        <dbReference type="EMBL" id="TYA10719.1"/>
    </source>
</evidence>
<feature type="compositionally biased region" description="Gly residues" evidence="2">
    <location>
        <begin position="545"/>
        <end position="557"/>
    </location>
</feature>
<feature type="compositionally biased region" description="Low complexity" evidence="2">
    <location>
        <begin position="646"/>
        <end position="667"/>
    </location>
</feature>
<dbReference type="SUPFAM" id="SSF81606">
    <property type="entry name" value="PP2C-like"/>
    <property type="match status" value="1"/>
</dbReference>
<dbReference type="InterPro" id="IPR011990">
    <property type="entry name" value="TPR-like_helical_dom_sf"/>
</dbReference>
<dbReference type="Gene3D" id="1.25.40.10">
    <property type="entry name" value="Tetratricopeptide repeat domain"/>
    <property type="match status" value="1"/>
</dbReference>
<dbReference type="OrthoDB" id="9801841at2"/>
<feature type="domain" description="PPM-type phosphatase" evidence="4">
    <location>
        <begin position="8"/>
        <end position="240"/>
    </location>
</feature>
<keyword evidence="3" id="KW-0812">Transmembrane</keyword>
<evidence type="ECO:0000256" key="1">
    <source>
        <dbReference type="SAM" id="Coils"/>
    </source>
</evidence>
<name>A0A5D0CL32_9BACL</name>
<evidence type="ECO:0000256" key="2">
    <source>
        <dbReference type="SAM" id="MobiDB-lite"/>
    </source>
</evidence>
<organism evidence="5 6">
    <name type="scientific">Paenibacillus faecis</name>
    <dbReference type="NCBI Taxonomy" id="862114"/>
    <lineage>
        <taxon>Bacteria</taxon>
        <taxon>Bacillati</taxon>
        <taxon>Bacillota</taxon>
        <taxon>Bacilli</taxon>
        <taxon>Bacillales</taxon>
        <taxon>Paenibacillaceae</taxon>
        <taxon>Paenibacillus</taxon>
    </lineage>
</organism>
<dbReference type="InterPro" id="IPR036457">
    <property type="entry name" value="PPM-type-like_dom_sf"/>
</dbReference>
<evidence type="ECO:0000256" key="3">
    <source>
        <dbReference type="SAM" id="Phobius"/>
    </source>
</evidence>
<keyword evidence="3" id="KW-0472">Membrane</keyword>
<evidence type="ECO:0000259" key="4">
    <source>
        <dbReference type="SMART" id="SM00331"/>
    </source>
</evidence>
<gene>
    <name evidence="5" type="ORF">FRY98_23315</name>
</gene>
<dbReference type="InterPro" id="IPR001932">
    <property type="entry name" value="PPM-type_phosphatase-like_dom"/>
</dbReference>
<sequence>MRKENSDFKTAFVSEAGSYIDNRDYFAFVELDDMACYVIADGLDQDREVSSAEMVIRAILESFMEKPSLSRRKIRNDLEAAHEWLKFESRRVRLKASVLVIVTDYTRMVWASCGNARMYHFRGGRLNLRSKDQSLTELLTDSGKLSEAGAVRHEERGNLLNYMGKPDRFEPFVSKKTPLSDGDVLLLCTPGLWKKVEIPEMLDALTASSDPETLTDTLEEVVLSRQEKTVDNYTGAAVYVNKAFVEKPKNYKKWALRIAMILLSLAIAGGGIWYAKARQAAKLAEAVVQMTEFEQDGDEYAAAGDYPKALKAYSEAKNAASRLKDKLHFQLLRNKQKVAQAVTDGDGYVKDGSYDMAVESYEKALKDAGKYKVFKEEHIRERIARSGMIAELAVIFQEGDKQLQGQDYNNAKKTYNKAKTAAIDAGYAEGQKQAEDKIKAAQEKIDQLYAETKTLKADNLEKKGDRSLAAMDYAGAIEAYTLAQEIYQEIDKLERVLAMERKIAKADEKLHPIVPAGGDAGGDTAAGSAAGASSAAGATAATGAAAGGSAVGGGGSPAGNAAAGASGTAGSTTKPAGTSKPAGSGAASGGKEAASPDAEPGAKQETKPGAASGAEPGEKQGAQGSTPDAEPGTKSGTAPDSATETPASGAAPNGASGAGGTASPPGGKDQADKAEGGNAS</sequence>
<accession>A0A5D0CL32</accession>
<evidence type="ECO:0000313" key="6">
    <source>
        <dbReference type="Proteomes" id="UP000325218"/>
    </source>
</evidence>